<dbReference type="InterPro" id="IPR016192">
    <property type="entry name" value="APOBEC/CMP_deaminase_Zn-bd"/>
</dbReference>
<organism evidence="4 5">
    <name type="scientific">Psychroflexus planctonicus</name>
    <dbReference type="NCBI Taxonomy" id="1526575"/>
    <lineage>
        <taxon>Bacteria</taxon>
        <taxon>Pseudomonadati</taxon>
        <taxon>Bacteroidota</taxon>
        <taxon>Flavobacteriia</taxon>
        <taxon>Flavobacteriales</taxon>
        <taxon>Flavobacteriaceae</taxon>
        <taxon>Psychroflexus</taxon>
    </lineage>
</organism>
<evidence type="ECO:0000259" key="3">
    <source>
        <dbReference type="PROSITE" id="PS51747"/>
    </source>
</evidence>
<reference evidence="5" key="1">
    <citation type="journal article" date="2019" name="Int. J. Syst. Evol. Microbiol.">
        <title>The Global Catalogue of Microorganisms (GCM) 10K type strain sequencing project: providing services to taxonomists for standard genome sequencing and annotation.</title>
        <authorList>
            <consortium name="The Broad Institute Genomics Platform"/>
            <consortium name="The Broad Institute Genome Sequencing Center for Infectious Disease"/>
            <person name="Wu L."/>
            <person name="Ma J."/>
        </authorList>
    </citation>
    <scope>NUCLEOTIDE SEQUENCE [LARGE SCALE GENOMIC DNA]</scope>
    <source>
        <strain evidence="5">CGMCC 1.12931</strain>
    </source>
</reference>
<keyword evidence="2" id="KW-0862">Zinc</keyword>
<dbReference type="Proteomes" id="UP000599179">
    <property type="component" value="Unassembled WGS sequence"/>
</dbReference>
<dbReference type="PANTHER" id="PTHR11079">
    <property type="entry name" value="CYTOSINE DEAMINASE FAMILY MEMBER"/>
    <property type="match status" value="1"/>
</dbReference>
<name>A0ABQ1SFL6_9FLAO</name>
<dbReference type="Gene3D" id="3.40.140.10">
    <property type="entry name" value="Cytidine Deaminase, domain 2"/>
    <property type="match status" value="1"/>
</dbReference>
<sequence>MILKKHEFWMQKAIEQAKLGKTPFGAVIVNKNEDYISAYNTTKHNGPTAHAELNAILKLKTLNFDEPKSLILYTTVEPCPMCMSAIVWTGIGQVVYGASINDAARFGKQIHINSAEIAQKSWYAIQILPGVKKEECISLLK</sequence>
<gene>
    <name evidence="4" type="ORF">GCM10010832_06560</name>
</gene>
<evidence type="ECO:0000313" key="5">
    <source>
        <dbReference type="Proteomes" id="UP000599179"/>
    </source>
</evidence>
<keyword evidence="1" id="KW-0479">Metal-binding</keyword>
<proteinExistence type="predicted"/>
<feature type="domain" description="CMP/dCMP-type deaminase" evidence="3">
    <location>
        <begin position="4"/>
        <end position="109"/>
    </location>
</feature>
<dbReference type="PROSITE" id="PS51747">
    <property type="entry name" value="CYT_DCMP_DEAMINASES_2"/>
    <property type="match status" value="1"/>
</dbReference>
<dbReference type="InterPro" id="IPR016193">
    <property type="entry name" value="Cytidine_deaminase-like"/>
</dbReference>
<evidence type="ECO:0000313" key="4">
    <source>
        <dbReference type="EMBL" id="GGE28588.1"/>
    </source>
</evidence>
<dbReference type="EMBL" id="BMGM01000002">
    <property type="protein sequence ID" value="GGE28588.1"/>
    <property type="molecule type" value="Genomic_DNA"/>
</dbReference>
<dbReference type="PANTHER" id="PTHR11079:SF179">
    <property type="entry name" value="TRNA(ADENINE(34)) DEAMINASE, CHLOROPLASTIC"/>
    <property type="match status" value="1"/>
</dbReference>
<dbReference type="SUPFAM" id="SSF53927">
    <property type="entry name" value="Cytidine deaminase-like"/>
    <property type="match status" value="1"/>
</dbReference>
<protein>
    <recommendedName>
        <fullName evidence="3">CMP/dCMP-type deaminase domain-containing protein</fullName>
    </recommendedName>
</protein>
<evidence type="ECO:0000256" key="1">
    <source>
        <dbReference type="ARBA" id="ARBA00022723"/>
    </source>
</evidence>
<keyword evidence="5" id="KW-1185">Reference proteome</keyword>
<dbReference type="PROSITE" id="PS00903">
    <property type="entry name" value="CYT_DCMP_DEAMINASES_1"/>
    <property type="match status" value="1"/>
</dbReference>
<accession>A0ABQ1SFL6</accession>
<dbReference type="CDD" id="cd01285">
    <property type="entry name" value="nucleoside_deaminase"/>
    <property type="match status" value="1"/>
</dbReference>
<evidence type="ECO:0000256" key="2">
    <source>
        <dbReference type="ARBA" id="ARBA00022833"/>
    </source>
</evidence>
<dbReference type="InterPro" id="IPR002125">
    <property type="entry name" value="CMP_dCMP_dom"/>
</dbReference>
<comment type="caution">
    <text evidence="4">The sequence shown here is derived from an EMBL/GenBank/DDBJ whole genome shotgun (WGS) entry which is preliminary data.</text>
</comment>
<dbReference type="Pfam" id="PF00383">
    <property type="entry name" value="dCMP_cyt_deam_1"/>
    <property type="match status" value="1"/>
</dbReference>